<evidence type="ECO:0000256" key="1">
    <source>
        <dbReference type="SAM" id="Coils"/>
    </source>
</evidence>
<organism evidence="3 4">
    <name type="scientific">Cyclocybe aegerita</name>
    <name type="common">Black poplar mushroom</name>
    <name type="synonym">Agrocybe aegerita</name>
    <dbReference type="NCBI Taxonomy" id="1973307"/>
    <lineage>
        <taxon>Eukaryota</taxon>
        <taxon>Fungi</taxon>
        <taxon>Dikarya</taxon>
        <taxon>Basidiomycota</taxon>
        <taxon>Agaricomycotina</taxon>
        <taxon>Agaricomycetes</taxon>
        <taxon>Agaricomycetidae</taxon>
        <taxon>Agaricales</taxon>
        <taxon>Agaricineae</taxon>
        <taxon>Bolbitiaceae</taxon>
        <taxon>Cyclocybe</taxon>
    </lineage>
</organism>
<feature type="coiled-coil region" evidence="1">
    <location>
        <begin position="139"/>
        <end position="177"/>
    </location>
</feature>
<dbReference type="Proteomes" id="UP000467700">
    <property type="component" value="Unassembled WGS sequence"/>
</dbReference>
<dbReference type="OrthoDB" id="2960209at2759"/>
<dbReference type="EMBL" id="CACVBS010000059">
    <property type="protein sequence ID" value="CAA7267417.1"/>
    <property type="molecule type" value="Genomic_DNA"/>
</dbReference>
<proteinExistence type="predicted"/>
<protein>
    <submittedName>
        <fullName evidence="3">Uncharacterized protein</fullName>
    </submittedName>
</protein>
<accession>A0A8S0WPE6</accession>
<gene>
    <name evidence="3" type="ORF">AAE3_LOCUS9578</name>
</gene>
<sequence length="183" mass="20829">MGLFAVRGPSRLLWFVIGAMTATWWIKRKQCESRVFGHCLRPAIQPTDSKHRDGWTQNAVDVSRAINNIPIAPTPMGDFNGTGTGTPASAGTPQVSWDRDHARHSWQWDQWQGQAEREQFSRMSRQAADAMVDLTETTLESVLTTAEALKAKLAEHRARREQEQKIIEQQLEEERRKSPPRLV</sequence>
<name>A0A8S0WPE6_CYCAE</name>
<evidence type="ECO:0000313" key="4">
    <source>
        <dbReference type="Proteomes" id="UP000467700"/>
    </source>
</evidence>
<feature type="region of interest" description="Disordered" evidence="2">
    <location>
        <begin position="70"/>
        <end position="96"/>
    </location>
</feature>
<reference evidence="3 4" key="1">
    <citation type="submission" date="2020-01" db="EMBL/GenBank/DDBJ databases">
        <authorList>
            <person name="Gupta K D."/>
        </authorList>
    </citation>
    <scope>NUCLEOTIDE SEQUENCE [LARGE SCALE GENOMIC DNA]</scope>
</reference>
<evidence type="ECO:0000256" key="2">
    <source>
        <dbReference type="SAM" id="MobiDB-lite"/>
    </source>
</evidence>
<evidence type="ECO:0000313" key="3">
    <source>
        <dbReference type="EMBL" id="CAA7267417.1"/>
    </source>
</evidence>
<comment type="caution">
    <text evidence="3">The sequence shown here is derived from an EMBL/GenBank/DDBJ whole genome shotgun (WGS) entry which is preliminary data.</text>
</comment>
<keyword evidence="4" id="KW-1185">Reference proteome</keyword>
<keyword evidence="1" id="KW-0175">Coiled coil</keyword>
<dbReference type="AlphaFoldDB" id="A0A8S0WPE6"/>